<dbReference type="PANTHER" id="PTHR43461">
    <property type="entry name" value="TRANSMEMBRANE PROTEIN 256"/>
    <property type="match status" value="1"/>
</dbReference>
<comment type="caution">
    <text evidence="7">The sequence shown here is derived from an EMBL/GenBank/DDBJ whole genome shotgun (WGS) entry which is preliminary data.</text>
</comment>
<feature type="transmembrane region" description="Helical" evidence="6">
    <location>
        <begin position="12"/>
        <end position="30"/>
    </location>
</feature>
<keyword evidence="4 6" id="KW-1133">Transmembrane helix</keyword>
<feature type="transmembrane region" description="Helical" evidence="6">
    <location>
        <begin position="50"/>
        <end position="67"/>
    </location>
</feature>
<evidence type="ECO:0000256" key="6">
    <source>
        <dbReference type="SAM" id="Phobius"/>
    </source>
</evidence>
<organism evidence="7 8">
    <name type="scientific">Aliarcobacter cryaerophilus</name>
    <dbReference type="NCBI Taxonomy" id="28198"/>
    <lineage>
        <taxon>Bacteria</taxon>
        <taxon>Pseudomonadati</taxon>
        <taxon>Campylobacterota</taxon>
        <taxon>Epsilonproteobacteria</taxon>
        <taxon>Campylobacterales</taxon>
        <taxon>Arcobacteraceae</taxon>
        <taxon>Aliarcobacter</taxon>
    </lineage>
</organism>
<dbReference type="OrthoDB" id="9802121at2"/>
<dbReference type="Pfam" id="PF04241">
    <property type="entry name" value="DUF423"/>
    <property type="match status" value="1"/>
</dbReference>
<dbReference type="AlphaFoldDB" id="A0A2S9SSV4"/>
<accession>A0A2S9SSV4</accession>
<evidence type="ECO:0000256" key="5">
    <source>
        <dbReference type="ARBA" id="ARBA00023136"/>
    </source>
</evidence>
<dbReference type="EMBL" id="NXGH01000016">
    <property type="protein sequence ID" value="PRM89674.1"/>
    <property type="molecule type" value="Genomic_DNA"/>
</dbReference>
<evidence type="ECO:0000256" key="4">
    <source>
        <dbReference type="ARBA" id="ARBA00022989"/>
    </source>
</evidence>
<evidence type="ECO:0000256" key="3">
    <source>
        <dbReference type="ARBA" id="ARBA00022692"/>
    </source>
</evidence>
<dbReference type="GO" id="GO:0005886">
    <property type="term" value="C:plasma membrane"/>
    <property type="evidence" value="ECO:0007669"/>
    <property type="project" value="TreeGrafter"/>
</dbReference>
<feature type="transmembrane region" description="Helical" evidence="6">
    <location>
        <begin position="106"/>
        <end position="126"/>
    </location>
</feature>
<dbReference type="RefSeq" id="WP_105911922.1">
    <property type="nucleotide sequence ID" value="NZ_NXGH01000016.1"/>
</dbReference>
<comment type="similarity">
    <text evidence="2">Belongs to the UPF0382 family.</text>
</comment>
<name>A0A2S9SSV4_9BACT</name>
<reference evidence="7 8" key="1">
    <citation type="submission" date="2017-09" db="EMBL/GenBank/DDBJ databases">
        <title>Reassesment of A. cryaerophilus.</title>
        <authorList>
            <person name="Perez-Cataluna A."/>
            <person name="Collado L."/>
            <person name="Salgado O."/>
            <person name="Lefinanco V."/>
            <person name="Figueras M.J."/>
        </authorList>
    </citation>
    <scope>NUCLEOTIDE SEQUENCE [LARGE SCALE GENOMIC DNA]</scope>
    <source>
        <strain evidence="7 8">LMG 9871</strain>
    </source>
</reference>
<dbReference type="InterPro" id="IPR006696">
    <property type="entry name" value="DUF423"/>
</dbReference>
<keyword evidence="3 6" id="KW-0812">Transmembrane</keyword>
<feature type="transmembrane region" description="Helical" evidence="6">
    <location>
        <begin position="79"/>
        <end position="100"/>
    </location>
</feature>
<proteinExistence type="inferred from homology"/>
<dbReference type="Proteomes" id="UP000238649">
    <property type="component" value="Unassembled WGS sequence"/>
</dbReference>
<evidence type="ECO:0000256" key="1">
    <source>
        <dbReference type="ARBA" id="ARBA00004141"/>
    </source>
</evidence>
<evidence type="ECO:0000313" key="7">
    <source>
        <dbReference type="EMBL" id="PRM89674.1"/>
    </source>
</evidence>
<gene>
    <name evidence="7" type="ORF">CJ671_06590</name>
</gene>
<keyword evidence="5 6" id="KW-0472">Membrane</keyword>
<evidence type="ECO:0000313" key="8">
    <source>
        <dbReference type="Proteomes" id="UP000238649"/>
    </source>
</evidence>
<dbReference type="PANTHER" id="PTHR43461:SF1">
    <property type="entry name" value="TRANSMEMBRANE PROTEIN 256"/>
    <property type="match status" value="1"/>
</dbReference>
<evidence type="ECO:0000256" key="2">
    <source>
        <dbReference type="ARBA" id="ARBA00009694"/>
    </source>
</evidence>
<protein>
    <submittedName>
        <fullName evidence="7">DUF423 domain-containing protein</fullName>
    </submittedName>
</protein>
<sequence length="130" mass="14518">MVYDSRARKYLAFCFILFASAIAFGAFGAHGLKKILTPEMLTIFNTGVEYQFYNTLALFVITFLTMLRAYNSKLKLAQNLLIIGTLIFSISLYVLTIFNIPKLGMITPIGGTLQIIAYIIAAYAVLKDNK</sequence>
<comment type="subcellular location">
    <subcellularLocation>
        <location evidence="1">Membrane</location>
        <topology evidence="1">Multi-pass membrane protein</topology>
    </subcellularLocation>
</comment>